<dbReference type="SMART" id="SM00225">
    <property type="entry name" value="BTB"/>
    <property type="match status" value="1"/>
</dbReference>
<dbReference type="PROSITE" id="PS50097">
    <property type="entry name" value="BTB"/>
    <property type="match status" value="1"/>
</dbReference>
<evidence type="ECO:0000313" key="2">
    <source>
        <dbReference type="Proteomes" id="UP000095287"/>
    </source>
</evidence>
<feature type="domain" description="BTB" evidence="1">
    <location>
        <begin position="124"/>
        <end position="191"/>
    </location>
</feature>
<reference evidence="3" key="1">
    <citation type="submission" date="2016-11" db="UniProtKB">
        <authorList>
            <consortium name="WormBaseParasite"/>
        </authorList>
    </citation>
    <scope>IDENTIFICATION</scope>
</reference>
<dbReference type="InterPro" id="IPR000210">
    <property type="entry name" value="BTB/POZ_dom"/>
</dbReference>
<accession>A0A1I7YU09</accession>
<protein>
    <submittedName>
        <fullName evidence="3">BTB domain-containing protein</fullName>
    </submittedName>
</protein>
<dbReference type="SUPFAM" id="SSF54695">
    <property type="entry name" value="POZ domain"/>
    <property type="match status" value="1"/>
</dbReference>
<dbReference type="PANTHER" id="PTHR22744">
    <property type="entry name" value="HELIX LOOP HELIX PROTEIN 21-RELATED"/>
    <property type="match status" value="1"/>
</dbReference>
<dbReference type="Proteomes" id="UP000095287">
    <property type="component" value="Unplaced"/>
</dbReference>
<proteinExistence type="predicted"/>
<dbReference type="Pfam" id="PF00651">
    <property type="entry name" value="BTB"/>
    <property type="match status" value="1"/>
</dbReference>
<keyword evidence="2" id="KW-1185">Reference proteome</keyword>
<sequence length="215" mass="24252">MVTAWLVPDDVSPIVAETQHFKWVFEWKPSDPWSDDEEGPSHLLVSCSPKQGVHFLWTCKTMGRVLGLDHAGELVPVAWAFRFTSGTQTQRVSISRPMWTVLSALDVIEIQYCTLSDFIPTGEDAAVLTMDDGEVPASKQVLSIHSPYFKSLFFGNFTEATTGRYTLKDVNIEEFQLFLSVLYNMDIPIATRESLQTLLRLADMWLVDVVTNRCG</sequence>
<name>A0A1I7YU09_9BILA</name>
<evidence type="ECO:0000313" key="3">
    <source>
        <dbReference type="WBParaSite" id="L893_g19823.t1"/>
    </source>
</evidence>
<dbReference type="PANTHER" id="PTHR22744:SF14">
    <property type="entry name" value="BTB DOMAIN-CONTAINING PROTEIN-RELATED"/>
    <property type="match status" value="1"/>
</dbReference>
<dbReference type="CDD" id="cd18186">
    <property type="entry name" value="BTB_POZ_ZBTB_KLHL-like"/>
    <property type="match status" value="1"/>
</dbReference>
<dbReference type="WBParaSite" id="L893_g19823.t1">
    <property type="protein sequence ID" value="L893_g19823.t1"/>
    <property type="gene ID" value="L893_g19823"/>
</dbReference>
<evidence type="ECO:0000259" key="1">
    <source>
        <dbReference type="PROSITE" id="PS50097"/>
    </source>
</evidence>
<dbReference type="Gene3D" id="3.30.710.10">
    <property type="entry name" value="Potassium Channel Kv1.1, Chain A"/>
    <property type="match status" value="1"/>
</dbReference>
<dbReference type="AlphaFoldDB" id="A0A1I7YU09"/>
<dbReference type="InterPro" id="IPR011333">
    <property type="entry name" value="SKP1/BTB/POZ_sf"/>
</dbReference>
<organism evidence="2 3">
    <name type="scientific">Steinernema glaseri</name>
    <dbReference type="NCBI Taxonomy" id="37863"/>
    <lineage>
        <taxon>Eukaryota</taxon>
        <taxon>Metazoa</taxon>
        <taxon>Ecdysozoa</taxon>
        <taxon>Nematoda</taxon>
        <taxon>Chromadorea</taxon>
        <taxon>Rhabditida</taxon>
        <taxon>Tylenchina</taxon>
        <taxon>Panagrolaimomorpha</taxon>
        <taxon>Strongyloidoidea</taxon>
        <taxon>Steinernematidae</taxon>
        <taxon>Steinernema</taxon>
    </lineage>
</organism>